<keyword evidence="3 5" id="KW-0067">ATP-binding</keyword>
<evidence type="ECO:0000256" key="2">
    <source>
        <dbReference type="ARBA" id="ARBA00022741"/>
    </source>
</evidence>
<feature type="domain" description="ABC transporter" evidence="4">
    <location>
        <begin position="18"/>
        <end position="71"/>
    </location>
</feature>
<dbReference type="Pfam" id="PF00005">
    <property type="entry name" value="ABC_tran"/>
    <property type="match status" value="1"/>
</dbReference>
<comment type="caution">
    <text evidence="5">The sequence shown here is derived from an EMBL/GenBank/DDBJ whole genome shotgun (WGS) entry which is preliminary data.</text>
</comment>
<evidence type="ECO:0000256" key="1">
    <source>
        <dbReference type="ARBA" id="ARBA00022448"/>
    </source>
</evidence>
<keyword evidence="2" id="KW-0547">Nucleotide-binding</keyword>
<dbReference type="EMBL" id="JABZGU010000157">
    <property type="protein sequence ID" value="MBF4803288.1"/>
    <property type="molecule type" value="Genomic_DNA"/>
</dbReference>
<dbReference type="InterPro" id="IPR051120">
    <property type="entry name" value="ABC_AA/LPS_Transport"/>
</dbReference>
<feature type="non-terminal residue" evidence="5">
    <location>
        <position position="75"/>
    </location>
</feature>
<dbReference type="AlphaFoldDB" id="A0A9D5X8K0"/>
<evidence type="ECO:0000313" key="5">
    <source>
        <dbReference type="EMBL" id="MBF4803288.1"/>
    </source>
</evidence>
<dbReference type="Proteomes" id="UP000787322">
    <property type="component" value="Unassembled WGS sequence"/>
</dbReference>
<evidence type="ECO:0000313" key="6">
    <source>
        <dbReference type="Proteomes" id="UP000787322"/>
    </source>
</evidence>
<dbReference type="GO" id="GO:0005524">
    <property type="term" value="F:ATP binding"/>
    <property type="evidence" value="ECO:0007669"/>
    <property type="project" value="UniProtKB-KW"/>
</dbReference>
<dbReference type="GO" id="GO:0016887">
    <property type="term" value="F:ATP hydrolysis activity"/>
    <property type="evidence" value="ECO:0007669"/>
    <property type="project" value="InterPro"/>
</dbReference>
<proteinExistence type="predicted"/>
<protein>
    <submittedName>
        <fullName evidence="5">ATP-binding cassette domain-containing protein</fullName>
    </submittedName>
</protein>
<sequence>MLLRIRFLSHLAAEFFYSNATLQLNAGERWALVGPNGAGKTTTMKTIMGLVKPTSGRVIFEGQDITSRQTHQVVQ</sequence>
<evidence type="ECO:0000256" key="3">
    <source>
        <dbReference type="ARBA" id="ARBA00022840"/>
    </source>
</evidence>
<dbReference type="Gene3D" id="3.40.50.300">
    <property type="entry name" value="P-loop containing nucleotide triphosphate hydrolases"/>
    <property type="match status" value="1"/>
</dbReference>
<gene>
    <name evidence="5" type="ORF">HXK24_05675</name>
</gene>
<dbReference type="PANTHER" id="PTHR45772">
    <property type="entry name" value="CONSERVED COMPONENT OF ABC TRANSPORTER FOR NATURAL AMINO ACIDS-RELATED"/>
    <property type="match status" value="1"/>
</dbReference>
<keyword evidence="1" id="KW-0813">Transport</keyword>
<accession>A0A9D5X8K0</accession>
<dbReference type="GO" id="GO:0005886">
    <property type="term" value="C:plasma membrane"/>
    <property type="evidence" value="ECO:0007669"/>
    <property type="project" value="TreeGrafter"/>
</dbReference>
<dbReference type="SUPFAM" id="SSF52540">
    <property type="entry name" value="P-loop containing nucleoside triphosphate hydrolases"/>
    <property type="match status" value="1"/>
</dbReference>
<name>A0A9D5X8K0_9ACTN</name>
<dbReference type="InterPro" id="IPR027417">
    <property type="entry name" value="P-loop_NTPase"/>
</dbReference>
<dbReference type="InterPro" id="IPR003439">
    <property type="entry name" value="ABC_transporter-like_ATP-bd"/>
</dbReference>
<reference evidence="5" key="1">
    <citation type="submission" date="2020-04" db="EMBL/GenBank/DDBJ databases">
        <title>Deep metagenomics examines the oral microbiome during advanced dental caries in children, revealing novel taxa and co-occurrences with host molecules.</title>
        <authorList>
            <person name="Baker J.L."/>
            <person name="Morton J.T."/>
            <person name="Dinis M."/>
            <person name="Alvarez R."/>
            <person name="Tran N.C."/>
            <person name="Knight R."/>
            <person name="Edlund A."/>
        </authorList>
    </citation>
    <scope>NUCLEOTIDE SEQUENCE</scope>
    <source>
        <strain evidence="5">JCVI_3_bin.11</strain>
    </source>
</reference>
<evidence type="ECO:0000259" key="4">
    <source>
        <dbReference type="Pfam" id="PF00005"/>
    </source>
</evidence>
<organism evidence="5 6">
    <name type="scientific">Lancefieldella parvula</name>
    <dbReference type="NCBI Taxonomy" id="1382"/>
    <lineage>
        <taxon>Bacteria</taxon>
        <taxon>Bacillati</taxon>
        <taxon>Actinomycetota</taxon>
        <taxon>Coriobacteriia</taxon>
        <taxon>Coriobacteriales</taxon>
        <taxon>Atopobiaceae</taxon>
        <taxon>Lancefieldella</taxon>
    </lineage>
</organism>